<sequence>MGMMINEIEELLRPEVRKLVPYKANHMPQCITLDANENPFPWPEGMREKLFAANIPFNRYPDGMAEDLKQAIAEYVQLSPEGILVGNGSDELIQLLLLTFGGGGKSLVIHPPTFSMYQIAARLTSTAVLEVPLLEGLYLDVEKMLQAAQSPDVHVLIICNPNNPTGSLFPRQDILRLVKESGKIVVVDEAYAEFSGETLIPELANFPNLVILRTFSKAFGMAGLRLGYLLGQPGTIDLVNRVRAPFNVNSLSQKAGILALQYLTEYQKQIQSIKSETQKLYQGLSAVPGVKVYPTKANFILFKPEDADRWTRELLQRGFLVRNMGELPVLGRCLRISAGLPEENVELLKAIAEIKRL</sequence>
<dbReference type="GO" id="GO:0000105">
    <property type="term" value="P:L-histidine biosynthetic process"/>
    <property type="evidence" value="ECO:0007669"/>
    <property type="project" value="UniProtKB-UniRule"/>
</dbReference>
<evidence type="ECO:0000256" key="4">
    <source>
        <dbReference type="ARBA" id="ARBA00022576"/>
    </source>
</evidence>
<dbReference type="Pfam" id="PF00155">
    <property type="entry name" value="Aminotran_1_2"/>
    <property type="match status" value="1"/>
</dbReference>
<evidence type="ECO:0000313" key="12">
    <source>
        <dbReference type="Proteomes" id="UP000036356"/>
    </source>
</evidence>
<dbReference type="GO" id="GO:0030170">
    <property type="term" value="F:pyridoxal phosphate binding"/>
    <property type="evidence" value="ECO:0007669"/>
    <property type="project" value="InterPro"/>
</dbReference>
<evidence type="ECO:0000259" key="10">
    <source>
        <dbReference type="Pfam" id="PF00155"/>
    </source>
</evidence>
<evidence type="ECO:0000256" key="8">
    <source>
        <dbReference type="ARBA" id="ARBA00023102"/>
    </source>
</evidence>
<comment type="similarity">
    <text evidence="2 9">Belongs to the class-II pyridoxal-phosphate-dependent aminotransferase family. Histidinol-phosphate aminotransferase subfamily.</text>
</comment>
<feature type="domain" description="Aminotransferase class I/classII large" evidence="10">
    <location>
        <begin position="29"/>
        <end position="346"/>
    </location>
</feature>
<dbReference type="InterPro" id="IPR015421">
    <property type="entry name" value="PyrdxlP-dep_Trfase_major"/>
</dbReference>
<keyword evidence="5 9" id="KW-0028">Amino-acid biosynthesis</keyword>
<dbReference type="EMBL" id="LDZY01000008">
    <property type="protein sequence ID" value="KLU65422.1"/>
    <property type="molecule type" value="Genomic_DNA"/>
</dbReference>
<keyword evidence="4 9" id="KW-0032">Aminotransferase</keyword>
<gene>
    <name evidence="11" type="primary">hisC2</name>
    <name evidence="9" type="synonym">hisC</name>
    <name evidence="11" type="ORF">DEAC_c25590</name>
</gene>
<dbReference type="NCBIfam" id="TIGR01141">
    <property type="entry name" value="hisC"/>
    <property type="match status" value="1"/>
</dbReference>
<dbReference type="Gene3D" id="3.40.640.10">
    <property type="entry name" value="Type I PLP-dependent aspartate aminotransferase-like (Major domain)"/>
    <property type="match status" value="1"/>
</dbReference>
<keyword evidence="12" id="KW-1185">Reference proteome</keyword>
<dbReference type="STRING" id="476652.DEAC_c25590"/>
<keyword evidence="6 9" id="KW-0808">Transferase</keyword>
<dbReference type="PANTHER" id="PTHR42885:SF2">
    <property type="entry name" value="HISTIDINOL-PHOSPHATE AMINOTRANSFERASE"/>
    <property type="match status" value="1"/>
</dbReference>
<dbReference type="CDD" id="cd00609">
    <property type="entry name" value="AAT_like"/>
    <property type="match status" value="1"/>
</dbReference>
<evidence type="ECO:0000256" key="7">
    <source>
        <dbReference type="ARBA" id="ARBA00022898"/>
    </source>
</evidence>
<dbReference type="InterPro" id="IPR015424">
    <property type="entry name" value="PyrdxlP-dep_Trfase"/>
</dbReference>
<dbReference type="InterPro" id="IPR001917">
    <property type="entry name" value="Aminotrans_II_pyridoxalP_BS"/>
</dbReference>
<dbReference type="Proteomes" id="UP000036356">
    <property type="component" value="Unassembled WGS sequence"/>
</dbReference>
<protein>
    <recommendedName>
        <fullName evidence="9">Histidinol-phosphate aminotransferase</fullName>
        <ecNumber evidence="9">2.6.1.9</ecNumber>
    </recommendedName>
    <alternativeName>
        <fullName evidence="9">Imidazole acetol-phosphate transaminase</fullName>
    </alternativeName>
</protein>
<comment type="caution">
    <text evidence="11">The sequence shown here is derived from an EMBL/GenBank/DDBJ whole genome shotgun (WGS) entry which is preliminary data.</text>
</comment>
<accession>A0A0J1FQ17</accession>
<comment type="pathway">
    <text evidence="9">Amino-acid biosynthesis; L-histidine biosynthesis; L-histidine from 5-phospho-alpha-D-ribose 1-diphosphate: step 7/9.</text>
</comment>
<dbReference type="PANTHER" id="PTHR42885">
    <property type="entry name" value="HISTIDINOL-PHOSPHATE AMINOTRANSFERASE-RELATED"/>
    <property type="match status" value="1"/>
</dbReference>
<dbReference type="InterPro" id="IPR015422">
    <property type="entry name" value="PyrdxlP-dep_Trfase_small"/>
</dbReference>
<dbReference type="SUPFAM" id="SSF53383">
    <property type="entry name" value="PLP-dependent transferases"/>
    <property type="match status" value="1"/>
</dbReference>
<evidence type="ECO:0000256" key="1">
    <source>
        <dbReference type="ARBA" id="ARBA00001933"/>
    </source>
</evidence>
<dbReference type="InterPro" id="IPR005861">
    <property type="entry name" value="HisP_aminotrans"/>
</dbReference>
<dbReference type="GO" id="GO:0004400">
    <property type="term" value="F:histidinol-phosphate transaminase activity"/>
    <property type="evidence" value="ECO:0007669"/>
    <property type="project" value="UniProtKB-UniRule"/>
</dbReference>
<dbReference type="PROSITE" id="PS00599">
    <property type="entry name" value="AA_TRANSFER_CLASS_2"/>
    <property type="match status" value="1"/>
</dbReference>
<evidence type="ECO:0000313" key="11">
    <source>
        <dbReference type="EMBL" id="KLU65422.1"/>
    </source>
</evidence>
<comment type="cofactor">
    <cofactor evidence="1 9">
        <name>pyridoxal 5'-phosphate</name>
        <dbReference type="ChEBI" id="CHEBI:597326"/>
    </cofactor>
</comment>
<feature type="modified residue" description="N6-(pyridoxal phosphate)lysine" evidence="9">
    <location>
        <position position="217"/>
    </location>
</feature>
<dbReference type="UniPathway" id="UPA00031">
    <property type="reaction ID" value="UER00012"/>
</dbReference>
<dbReference type="PATRIC" id="fig|476652.3.peg.2674"/>
<keyword evidence="8 9" id="KW-0368">Histidine biosynthesis</keyword>
<evidence type="ECO:0000256" key="3">
    <source>
        <dbReference type="ARBA" id="ARBA00011738"/>
    </source>
</evidence>
<comment type="subunit">
    <text evidence="3 9">Homodimer.</text>
</comment>
<dbReference type="Gene3D" id="3.90.1150.10">
    <property type="entry name" value="Aspartate Aminotransferase, domain 1"/>
    <property type="match status" value="1"/>
</dbReference>
<dbReference type="EC" id="2.6.1.9" evidence="9"/>
<evidence type="ECO:0000256" key="6">
    <source>
        <dbReference type="ARBA" id="ARBA00022679"/>
    </source>
</evidence>
<organism evidence="11 12">
    <name type="scientific">Desulfosporosinus acididurans</name>
    <dbReference type="NCBI Taxonomy" id="476652"/>
    <lineage>
        <taxon>Bacteria</taxon>
        <taxon>Bacillati</taxon>
        <taxon>Bacillota</taxon>
        <taxon>Clostridia</taxon>
        <taxon>Eubacteriales</taxon>
        <taxon>Desulfitobacteriaceae</taxon>
        <taxon>Desulfosporosinus</taxon>
    </lineage>
</organism>
<evidence type="ECO:0000256" key="5">
    <source>
        <dbReference type="ARBA" id="ARBA00022605"/>
    </source>
</evidence>
<proteinExistence type="inferred from homology"/>
<evidence type="ECO:0000256" key="2">
    <source>
        <dbReference type="ARBA" id="ARBA00007970"/>
    </source>
</evidence>
<evidence type="ECO:0000256" key="9">
    <source>
        <dbReference type="HAMAP-Rule" id="MF_01023"/>
    </source>
</evidence>
<dbReference type="AlphaFoldDB" id="A0A0J1FQ17"/>
<comment type="catalytic activity">
    <reaction evidence="9">
        <text>L-histidinol phosphate + 2-oxoglutarate = 3-(imidazol-4-yl)-2-oxopropyl phosphate + L-glutamate</text>
        <dbReference type="Rhea" id="RHEA:23744"/>
        <dbReference type="ChEBI" id="CHEBI:16810"/>
        <dbReference type="ChEBI" id="CHEBI:29985"/>
        <dbReference type="ChEBI" id="CHEBI:57766"/>
        <dbReference type="ChEBI" id="CHEBI:57980"/>
        <dbReference type="EC" id="2.6.1.9"/>
    </reaction>
</comment>
<dbReference type="HAMAP" id="MF_01023">
    <property type="entry name" value="HisC_aminotrans_2"/>
    <property type="match status" value="1"/>
</dbReference>
<dbReference type="InterPro" id="IPR004839">
    <property type="entry name" value="Aminotransferase_I/II_large"/>
</dbReference>
<keyword evidence="7 9" id="KW-0663">Pyridoxal phosphate</keyword>
<reference evidence="11 12" key="1">
    <citation type="submission" date="2015-06" db="EMBL/GenBank/DDBJ databases">
        <title>Draft genome of the moderately acidophilic sulfate reducer Candidatus Desulfosporosinus acididurans strain M1.</title>
        <authorList>
            <person name="Poehlein A."/>
            <person name="Petzsch P."/>
            <person name="Johnson B.D."/>
            <person name="Schloemann M."/>
            <person name="Daniel R."/>
            <person name="Muehling M."/>
        </authorList>
    </citation>
    <scope>NUCLEOTIDE SEQUENCE [LARGE SCALE GENOMIC DNA]</scope>
    <source>
        <strain evidence="11 12">M1</strain>
    </source>
</reference>
<name>A0A0J1FQ17_9FIRM</name>